<dbReference type="VEuPathDB" id="FungiDB:YALI0_C24013g"/>
<evidence type="ECO:0000256" key="2">
    <source>
        <dbReference type="ARBA" id="ARBA00022842"/>
    </source>
</evidence>
<feature type="domain" description="EngB-type G" evidence="4">
    <location>
        <begin position="133"/>
        <end position="346"/>
    </location>
</feature>
<dbReference type="GO" id="GO:0003924">
    <property type="term" value="F:GTPase activity"/>
    <property type="evidence" value="ECO:0007669"/>
    <property type="project" value="InterPro"/>
</dbReference>
<dbReference type="Proteomes" id="UP000182444">
    <property type="component" value="Chromosome 1C"/>
</dbReference>
<proteinExistence type="predicted"/>
<evidence type="ECO:0000313" key="6">
    <source>
        <dbReference type="EMBL" id="RDW24389.1"/>
    </source>
</evidence>
<keyword evidence="3" id="KW-0342">GTP-binding</keyword>
<sequence>MIRNIRPSIRNTNRLYVQIRTLTSTPLYVQETHMPEADKQSLEYADQVFKKGKLQRWWTAFSFDQIPTAPVDEKKRTKGDDWAMIDELREEEDFEVGSDEYDALEAASNANTRMIKANIPTNQNLKKVHKNEIFPEIVFMGHTNAGKSTLVQHVLAWGRPDVPQSHLHSPTSKKGHKGSLSNSINSAFPVISKKHGFTKSFNCYGLTIPNSGGNQIRLVDIPGYGYKSLKDQGAVVEQYLERRTNLRMAILVIDATRGIQDEDKYMLSTLNKYGVTWQVVLTKSDMLVGGDKKLEALGREMWLAANPPKSGSQMVKLTKPQKEKWARRALLAETSIQTQLGKILVQVKKMDTPECPSKALERVIAVSNSPKMLQGYKHDFGGSGISVVRNAILQICGMGFHEQKMWKEMAKYGMS</sequence>
<dbReference type="KEGG" id="yli:2909575"/>
<dbReference type="PROSITE" id="PS51706">
    <property type="entry name" value="G_ENGB"/>
    <property type="match status" value="1"/>
</dbReference>
<dbReference type="InterPro" id="IPR027417">
    <property type="entry name" value="P-loop_NTPase"/>
</dbReference>
<name>A0A1H6Q0V0_YARLL</name>
<dbReference type="EMBL" id="KZ859036">
    <property type="protein sequence ID" value="RDW24389.1"/>
    <property type="molecule type" value="Genomic_DNA"/>
</dbReference>
<dbReference type="PANTHER" id="PTHR46498:SF1">
    <property type="entry name" value="GTP-BINDING PROTEIN 8"/>
    <property type="match status" value="1"/>
</dbReference>
<keyword evidence="2" id="KW-0460">Magnesium</keyword>
<dbReference type="CDD" id="cd01876">
    <property type="entry name" value="YihA_EngB"/>
    <property type="match status" value="1"/>
</dbReference>
<dbReference type="InterPro" id="IPR030393">
    <property type="entry name" value="G_ENGB_dom"/>
</dbReference>
<dbReference type="eggNOG" id="KOG2486">
    <property type="taxonomic scope" value="Eukaryota"/>
</dbReference>
<dbReference type="Proteomes" id="UP000256601">
    <property type="component" value="Unassembled WGS sequence"/>
</dbReference>
<evidence type="ECO:0000259" key="4">
    <source>
        <dbReference type="PROSITE" id="PS51706"/>
    </source>
</evidence>
<accession>A0A1H6Q0V0</accession>
<dbReference type="AlphaFoldDB" id="A0A1H6Q0V0"/>
<dbReference type="GO" id="GO:0005525">
    <property type="term" value="F:GTP binding"/>
    <property type="evidence" value="ECO:0007669"/>
    <property type="project" value="UniProtKB-KW"/>
</dbReference>
<dbReference type="VEuPathDB" id="FungiDB:YALI1_C33071g"/>
<reference evidence="5 7" key="1">
    <citation type="journal article" date="2016" name="PLoS ONE">
        <title>Sequence Assembly of Yarrowia lipolytica Strain W29/CLIB89 Shows Transposable Element Diversity.</title>
        <authorList>
            <person name="Magnan C."/>
            <person name="Yu J."/>
            <person name="Chang I."/>
            <person name="Jahn E."/>
            <person name="Kanomata Y."/>
            <person name="Wu J."/>
            <person name="Zeller M."/>
            <person name="Oakes M."/>
            <person name="Baldi P."/>
            <person name="Sandmeyer S."/>
        </authorList>
    </citation>
    <scope>NUCLEOTIDE SEQUENCE [LARGE SCALE GENOMIC DNA]</scope>
    <source>
        <strain evidence="5">CLIB89</strain>
        <strain evidence="7">CLIB89(W29)</strain>
    </source>
</reference>
<keyword evidence="6" id="KW-0378">Hydrolase</keyword>
<dbReference type="Gene3D" id="3.40.50.300">
    <property type="entry name" value="P-loop containing nucleotide triphosphate hydrolases"/>
    <property type="match status" value="1"/>
</dbReference>
<organism evidence="5 7">
    <name type="scientific">Yarrowia lipolytica</name>
    <name type="common">Candida lipolytica</name>
    <dbReference type="NCBI Taxonomy" id="4952"/>
    <lineage>
        <taxon>Eukaryota</taxon>
        <taxon>Fungi</taxon>
        <taxon>Dikarya</taxon>
        <taxon>Ascomycota</taxon>
        <taxon>Saccharomycotina</taxon>
        <taxon>Dipodascomycetes</taxon>
        <taxon>Dipodascales</taxon>
        <taxon>Dipodascales incertae sedis</taxon>
        <taxon>Yarrowia</taxon>
    </lineage>
</organism>
<evidence type="ECO:0000313" key="8">
    <source>
        <dbReference type="Proteomes" id="UP000256601"/>
    </source>
</evidence>
<evidence type="ECO:0000256" key="1">
    <source>
        <dbReference type="ARBA" id="ARBA00022741"/>
    </source>
</evidence>
<dbReference type="InterPro" id="IPR052279">
    <property type="entry name" value="EngB_GTPase"/>
</dbReference>
<dbReference type="SUPFAM" id="SSF52540">
    <property type="entry name" value="P-loop containing nucleoside triphosphate hydrolases"/>
    <property type="match status" value="1"/>
</dbReference>
<evidence type="ECO:0000313" key="5">
    <source>
        <dbReference type="EMBL" id="AOW03336.1"/>
    </source>
</evidence>
<dbReference type="Pfam" id="PF00009">
    <property type="entry name" value="GTP_EFTU"/>
    <property type="match status" value="1"/>
</dbReference>
<dbReference type="PANTHER" id="PTHR46498">
    <property type="entry name" value="GTP-BINDING PROTEIN 8"/>
    <property type="match status" value="1"/>
</dbReference>
<evidence type="ECO:0000313" key="7">
    <source>
        <dbReference type="Proteomes" id="UP000182444"/>
    </source>
</evidence>
<keyword evidence="1" id="KW-0547">Nucleotide-binding</keyword>
<evidence type="ECO:0000256" key="3">
    <source>
        <dbReference type="ARBA" id="ARBA00023134"/>
    </source>
</evidence>
<gene>
    <name evidence="6" type="ORF">B0I71DRAFT_3035</name>
    <name evidence="5" type="ORF">YALI1_C33071g</name>
</gene>
<reference evidence="6 8" key="2">
    <citation type="submission" date="2018-07" db="EMBL/GenBank/DDBJ databases">
        <title>Draft Genome Assemblies for Five Robust Yarrowia lipolytica Strains Exhibiting High Lipid Production and Pentose Sugar Utilization and Sugar Alcohol Secretion from Undetoxified Lignocellulosic Biomass Hydrolysates.</title>
        <authorList>
            <consortium name="DOE Joint Genome Institute"/>
            <person name="Walker C."/>
            <person name="Ryu S."/>
            <person name="Na H."/>
            <person name="Zane M."/>
            <person name="LaButti K."/>
            <person name="Lipzen A."/>
            <person name="Haridas S."/>
            <person name="Barry K."/>
            <person name="Grigoriev I.V."/>
            <person name="Quarterman J."/>
            <person name="Slininger P."/>
            <person name="Dien B."/>
            <person name="Trinh C.T."/>
        </authorList>
    </citation>
    <scope>NUCLEOTIDE SEQUENCE [LARGE SCALE GENOMIC DNA]</scope>
    <source>
        <strain evidence="6 8">YB392</strain>
    </source>
</reference>
<dbReference type="GO" id="GO:0005739">
    <property type="term" value="C:mitochondrion"/>
    <property type="evidence" value="ECO:0007669"/>
    <property type="project" value="TreeGrafter"/>
</dbReference>
<dbReference type="EMBL" id="CP017555">
    <property type="protein sequence ID" value="AOW03336.1"/>
    <property type="molecule type" value="Genomic_DNA"/>
</dbReference>
<protein>
    <submittedName>
        <fullName evidence="6">P-loop containing nucleoside triphosphate hydrolase protein</fullName>
    </submittedName>
</protein>
<dbReference type="GeneID" id="2909575"/>
<dbReference type="InterPro" id="IPR000795">
    <property type="entry name" value="T_Tr_GTP-bd_dom"/>
</dbReference>